<name>A0A8X7C793_9ARAC</name>
<sequence length="101" mass="11089">MTNRFPPSTDQQVAPGGKGGGGESSVPPKPNHAKTSVEINGFLMSPIPWRHLAIENSPSVELEVQLEQQSVWLSCGGRILPNSPLSDLRNRRVVIHPSWRQ</sequence>
<evidence type="ECO:0000313" key="2">
    <source>
        <dbReference type="EMBL" id="GFY56042.1"/>
    </source>
</evidence>
<feature type="region of interest" description="Disordered" evidence="1">
    <location>
        <begin position="1"/>
        <end position="36"/>
    </location>
</feature>
<protein>
    <submittedName>
        <fullName evidence="2">Uncharacterized protein</fullName>
    </submittedName>
</protein>
<accession>A0A8X7C793</accession>
<gene>
    <name evidence="2" type="ORF">TNIN_301191</name>
</gene>
<feature type="compositionally biased region" description="Polar residues" evidence="1">
    <location>
        <begin position="1"/>
        <end position="12"/>
    </location>
</feature>
<organism evidence="2 3">
    <name type="scientific">Trichonephila inaurata madagascariensis</name>
    <dbReference type="NCBI Taxonomy" id="2747483"/>
    <lineage>
        <taxon>Eukaryota</taxon>
        <taxon>Metazoa</taxon>
        <taxon>Ecdysozoa</taxon>
        <taxon>Arthropoda</taxon>
        <taxon>Chelicerata</taxon>
        <taxon>Arachnida</taxon>
        <taxon>Araneae</taxon>
        <taxon>Araneomorphae</taxon>
        <taxon>Entelegynae</taxon>
        <taxon>Araneoidea</taxon>
        <taxon>Nephilidae</taxon>
        <taxon>Trichonephila</taxon>
        <taxon>Trichonephila inaurata</taxon>
    </lineage>
</organism>
<reference evidence="2" key="1">
    <citation type="submission" date="2020-08" db="EMBL/GenBank/DDBJ databases">
        <title>Multicomponent nature underlies the extraordinary mechanical properties of spider dragline silk.</title>
        <authorList>
            <person name="Kono N."/>
            <person name="Nakamura H."/>
            <person name="Mori M."/>
            <person name="Yoshida Y."/>
            <person name="Ohtoshi R."/>
            <person name="Malay A.D."/>
            <person name="Moran D.A.P."/>
            <person name="Tomita M."/>
            <person name="Numata K."/>
            <person name="Arakawa K."/>
        </authorList>
    </citation>
    <scope>NUCLEOTIDE SEQUENCE</scope>
</reference>
<keyword evidence="3" id="KW-1185">Reference proteome</keyword>
<dbReference type="EMBL" id="BMAV01010723">
    <property type="protein sequence ID" value="GFY56042.1"/>
    <property type="molecule type" value="Genomic_DNA"/>
</dbReference>
<evidence type="ECO:0000256" key="1">
    <source>
        <dbReference type="SAM" id="MobiDB-lite"/>
    </source>
</evidence>
<proteinExistence type="predicted"/>
<dbReference type="Proteomes" id="UP000886998">
    <property type="component" value="Unassembled WGS sequence"/>
</dbReference>
<dbReference type="AlphaFoldDB" id="A0A8X7C793"/>
<comment type="caution">
    <text evidence="2">The sequence shown here is derived from an EMBL/GenBank/DDBJ whole genome shotgun (WGS) entry which is preliminary data.</text>
</comment>
<evidence type="ECO:0000313" key="3">
    <source>
        <dbReference type="Proteomes" id="UP000886998"/>
    </source>
</evidence>